<organism evidence="1 2">
    <name type="scientific">Cupriavidus pauculus</name>
    <dbReference type="NCBI Taxonomy" id="82633"/>
    <lineage>
        <taxon>Bacteria</taxon>
        <taxon>Pseudomonadati</taxon>
        <taxon>Pseudomonadota</taxon>
        <taxon>Betaproteobacteria</taxon>
        <taxon>Burkholderiales</taxon>
        <taxon>Burkholderiaceae</taxon>
        <taxon>Cupriavidus</taxon>
    </lineage>
</organism>
<dbReference type="Proteomes" id="UP000270411">
    <property type="component" value="Plasmid unnamed2"/>
</dbReference>
<dbReference type="OrthoDB" id="8965755at2"/>
<gene>
    <name evidence="1" type="ORF">EHF44_26920</name>
</gene>
<evidence type="ECO:0000313" key="2">
    <source>
        <dbReference type="Proteomes" id="UP000270411"/>
    </source>
</evidence>
<dbReference type="RefSeq" id="WP_124686843.1">
    <property type="nucleotide sequence ID" value="NZ_CP033971.1"/>
</dbReference>
<accession>A0A3G8H9F1</accession>
<name>A0A3G8H9F1_9BURK</name>
<sequence length="94" mass="10675">MSKVFVTAEEAEKLLPRRRKVHTFIRIFGWQGADVDREKLLEVFHAAKSVEVSQDAACFDHYLAVTIDGMVTYVETNLKALAKFGLLPPNRKLV</sequence>
<keyword evidence="1" id="KW-0614">Plasmid</keyword>
<evidence type="ECO:0000313" key="1">
    <source>
        <dbReference type="EMBL" id="AZG17114.1"/>
    </source>
</evidence>
<geneLocation type="plasmid" evidence="1">
    <name>unnamed2</name>
</geneLocation>
<protein>
    <submittedName>
        <fullName evidence="1">Uncharacterized protein</fullName>
    </submittedName>
</protein>
<dbReference type="KEGG" id="cpau:EHF44_26920"/>
<dbReference type="EMBL" id="CP033971">
    <property type="protein sequence ID" value="AZG17114.1"/>
    <property type="molecule type" value="Genomic_DNA"/>
</dbReference>
<dbReference type="AlphaFoldDB" id="A0A3G8H9F1"/>
<proteinExistence type="predicted"/>
<reference evidence="2" key="1">
    <citation type="submission" date="2018-11" db="EMBL/GenBank/DDBJ databases">
        <title>FDA dAtabase for Regulatory Grade micrObial Sequences (FDA-ARGOS): Supporting development and validation of Infectious Disease Dx tests.</title>
        <authorList>
            <person name="Goldberg B."/>
            <person name="Campos J."/>
            <person name="Tallon L."/>
            <person name="Sadzewicz L."/>
            <person name="Zhao X."/>
            <person name="Vavikolanu K."/>
            <person name="Mehta A."/>
            <person name="Aluvathingal J."/>
            <person name="Nadendla S."/>
            <person name="Geyer C."/>
            <person name="Nandy P."/>
            <person name="Yan Y."/>
            <person name="Sichtig H."/>
        </authorList>
    </citation>
    <scope>NUCLEOTIDE SEQUENCE [LARGE SCALE GENOMIC DNA]</scope>
    <source>
        <strain evidence="2">FDAARGOS_614</strain>
        <plasmid evidence="2">unnamed2</plasmid>
    </source>
</reference>